<dbReference type="InterPro" id="IPR007886">
    <property type="entry name" value="AlaDH/PNT_N"/>
</dbReference>
<evidence type="ECO:0000256" key="7">
    <source>
        <dbReference type="ARBA" id="ARBA00025744"/>
    </source>
</evidence>
<dbReference type="AlphaFoldDB" id="A0A0H5QYM6"/>
<dbReference type="InterPro" id="IPR005097">
    <property type="entry name" value="Sacchrp_dh_NADP-bd"/>
</dbReference>
<feature type="domain" description="Alanine dehydrogenase/pyridine nucleotide transhydrogenase NAD(H)-binding" evidence="8">
    <location>
        <begin position="199"/>
        <end position="384"/>
    </location>
</feature>
<evidence type="ECO:0000256" key="1">
    <source>
        <dbReference type="ARBA" id="ARBA00004682"/>
    </source>
</evidence>
<dbReference type="InterPro" id="IPR007545">
    <property type="entry name" value="LOR/SDH_bifunc_enz_cons_dom"/>
</dbReference>
<accession>A0A0H5QYM6</accession>
<dbReference type="EMBL" id="HACM01000232">
    <property type="protein sequence ID" value="CRZ00674.1"/>
    <property type="molecule type" value="Transcribed_RNA"/>
</dbReference>
<dbReference type="Gene3D" id="3.40.50.720">
    <property type="entry name" value="NAD(P)-binding Rossmann-like Domain"/>
    <property type="match status" value="3"/>
</dbReference>
<proteinExistence type="inferred from homology"/>
<evidence type="ECO:0000313" key="10">
    <source>
        <dbReference type="EMBL" id="CRZ00674.1"/>
    </source>
</evidence>
<dbReference type="InterPro" id="IPR007698">
    <property type="entry name" value="AlaDH/PNT_NAD(H)-bd"/>
</dbReference>
<keyword evidence="4" id="KW-0560">Oxidoreductase</keyword>
<protein>
    <submittedName>
        <fullName evidence="10">Uncharacterized protein</fullName>
    </submittedName>
</protein>
<evidence type="ECO:0000256" key="4">
    <source>
        <dbReference type="ARBA" id="ARBA00023002"/>
    </source>
</evidence>
<dbReference type="FunFam" id="3.40.50.720:FF:000087">
    <property type="entry name" value="alpha-aminoadipic semialdehyde synthase, mitochondrial"/>
    <property type="match status" value="1"/>
</dbReference>
<dbReference type="GO" id="GO:0005737">
    <property type="term" value="C:cytoplasm"/>
    <property type="evidence" value="ECO:0007669"/>
    <property type="project" value="TreeGrafter"/>
</dbReference>
<keyword evidence="3" id="KW-0521">NADP</keyword>
<dbReference type="Gene3D" id="1.10.1870.10">
    <property type="entry name" value="Domain 3, Saccharopine reductase"/>
    <property type="match status" value="1"/>
</dbReference>
<dbReference type="Gene3D" id="3.30.70.2690">
    <property type="entry name" value="LOR/SDH bifunctional enzyme, conserved domain"/>
    <property type="match status" value="1"/>
</dbReference>
<comment type="pathway">
    <text evidence="2">Amino-acid degradation; L-lysine degradation via saccharopine pathway; glutaryl-CoA from L-lysine: step 2/6.</text>
</comment>
<dbReference type="InterPro" id="IPR051168">
    <property type="entry name" value="AASS"/>
</dbReference>
<comment type="pathway">
    <text evidence="1">Amino-acid degradation; L-lysine degradation via saccharopine pathway; glutaryl-CoA from L-lysine: step 1/6.</text>
</comment>
<organism evidence="10">
    <name type="scientific">Spongospora subterranea</name>
    <dbReference type="NCBI Taxonomy" id="70186"/>
    <lineage>
        <taxon>Eukaryota</taxon>
        <taxon>Sar</taxon>
        <taxon>Rhizaria</taxon>
        <taxon>Endomyxa</taxon>
        <taxon>Phytomyxea</taxon>
        <taxon>Plasmodiophorida</taxon>
        <taxon>Plasmodiophoridae</taxon>
        <taxon>Spongospora</taxon>
    </lineage>
</organism>
<dbReference type="UniPathway" id="UPA00868">
    <property type="reaction ID" value="UER00835"/>
</dbReference>
<keyword evidence="6" id="KW-0511">Multifunctional enzyme</keyword>
<evidence type="ECO:0000259" key="9">
    <source>
        <dbReference type="SMART" id="SM01003"/>
    </source>
</evidence>
<dbReference type="SMART" id="SM01002">
    <property type="entry name" value="AlaDh_PNT_C"/>
    <property type="match status" value="1"/>
</dbReference>
<feature type="non-terminal residue" evidence="10">
    <location>
        <position position="1"/>
    </location>
</feature>
<dbReference type="PANTHER" id="PTHR11133">
    <property type="entry name" value="SACCHAROPINE DEHYDROGENASE"/>
    <property type="match status" value="1"/>
</dbReference>
<dbReference type="GO" id="GO:0004753">
    <property type="term" value="F:saccharopine dehydrogenase activity"/>
    <property type="evidence" value="ECO:0007669"/>
    <property type="project" value="TreeGrafter"/>
</dbReference>
<comment type="similarity">
    <text evidence="7">In the C-terminal section; belongs to the saccharopine dehydrogenase family.</text>
</comment>
<dbReference type="FunFam" id="3.30.360.10:FF:000008">
    <property type="entry name" value="Alpha-aminoadipic semialdehyde synthase, mitochondrial"/>
    <property type="match status" value="1"/>
</dbReference>
<dbReference type="GO" id="GO:0019878">
    <property type="term" value="P:lysine biosynthetic process via aminoadipic acid"/>
    <property type="evidence" value="ECO:0007669"/>
    <property type="project" value="TreeGrafter"/>
</dbReference>
<name>A0A0H5QYM6_9EUKA</name>
<dbReference type="SUPFAM" id="SSF55347">
    <property type="entry name" value="Glyceraldehyde-3-phosphate dehydrogenase-like, C-terminal domain"/>
    <property type="match status" value="1"/>
</dbReference>
<dbReference type="Pfam" id="PF05222">
    <property type="entry name" value="AlaDh_PNT_N"/>
    <property type="match status" value="1"/>
</dbReference>
<feature type="domain" description="Alanine dehydrogenase/pyridine nucleotide transhydrogenase N-terminal" evidence="9">
    <location>
        <begin position="25"/>
        <end position="154"/>
    </location>
</feature>
<dbReference type="GO" id="GO:0033512">
    <property type="term" value="P:L-lysine catabolic process to acetyl-CoA via saccharopine"/>
    <property type="evidence" value="ECO:0007669"/>
    <property type="project" value="UniProtKB-UniPathway"/>
</dbReference>
<dbReference type="InterPro" id="IPR043009">
    <property type="entry name" value="LOR/SDH_bifunc_enz_cons_dom_sf"/>
</dbReference>
<evidence type="ECO:0000256" key="5">
    <source>
        <dbReference type="ARBA" id="ARBA00023027"/>
    </source>
</evidence>
<evidence type="ECO:0000259" key="8">
    <source>
        <dbReference type="SMART" id="SM01002"/>
    </source>
</evidence>
<dbReference type="PANTHER" id="PTHR11133:SF22">
    <property type="entry name" value="ALPHA-AMINOADIPIC SEMIALDEHYDE SYNTHASE, MITOCHONDRIAL"/>
    <property type="match status" value="1"/>
</dbReference>
<dbReference type="SUPFAM" id="SSF52283">
    <property type="entry name" value="Formate/glycerate dehydrogenase catalytic domain-like"/>
    <property type="match status" value="1"/>
</dbReference>
<dbReference type="Gene3D" id="3.30.360.10">
    <property type="entry name" value="Dihydrodipicolinate Reductase, domain 2"/>
    <property type="match status" value="1"/>
</dbReference>
<sequence>DFPSFQTPSPIFERSMGGPTTRCIGILREVKNKWERRAPLVPEDVAILVKKGIKILVQPSERRIFKDSEYKEAGAVITDDLSSAIAIFGVKEFPAQNLLPDKNYTIFSHTIKAQEENMEFLDACRQNNVRLFDYECIRDKSGRLVAFGKYAGNAGMIDLCRGLGERFLSMGYSTPFTSVPSAYMHASLTDAKHTFERVGEEIKRLGLPAHLSPLTFAFTGSGNVAKGALEIFDLLPHEMLSIDDVRLLKEDQATSNHIHHKVYGVHVQTKDLVAPIDSSQQFSRDHYYAHPEQYKPVLQQTLLPYINVLVNGVYWEPRFPRILTSKQAAQLPNLYAVGDISCDIDGSVQFVSKSTTISSPFYCYDPSSNLTTDGLDGPGIAVLAVDNLPAELPREASWHFSKSLVGFAEDLSSCSAEDKFPDSLPLPLRRACIVSNRKLRPDFEYIDRLRQSLKRSSGRTIGKSSSVISVEGHLFDTGLINQILDHIEKEQCTFEVKHLSVQANLARNKRKSHAIIEIATEDNQKLKTVVDGVFSLISSIPAADGTARILKGSRHVTSKPAATDVRPSAMRKIVLLGSGFVASPVADILGESSSNHVIIASDDLRIARQISSQAGSNTEPLQVDCRDQGALRKVIDGSSLVISLLPARLHEQVAQLCLSCGCDMVTASYVSKEMYKLHEYAKEKGRIILNECGLDPGLDHMSAMKMIDEIKAHDGMITSFESSCGGLPAPEAADNPFGYKFSWSPRGAILAALNDAVFKRDSKIVAINGSDILSSVTRLFLTPALNLENYPNRDCLPYAREYGLENTTTTFYRGTIRYAGFASLMNTFKTLGLLSTDNSPLLHGSWPNFLEKYLNCDDVRVAIKNRVNRNHVNHCLEASEWLGILNEDCIIAKGASSPIDAFTALLEQKMKFTPNERDMVILRHDFSIKWPNALEMDHATSTLVQYGAIGGYSAMAQTVGVTTALAAQLVLNGDVERRGVLKPTTPDIYRPILEQAEQRGIVFSERLHFPE</sequence>
<reference evidence="10" key="1">
    <citation type="submission" date="2015-04" db="EMBL/GenBank/DDBJ databases">
        <title>The genome sequence of the plant pathogenic Rhizarian Plasmodiophora brassicae reveals insights in its biotrophic life cycle and the origin of chitin synthesis.</title>
        <authorList>
            <person name="Schwelm A."/>
            <person name="Fogelqvist J."/>
            <person name="Knaust A."/>
            <person name="Julke S."/>
            <person name="Lilja T."/>
            <person name="Dhandapani V."/>
            <person name="Bonilla-Rosso G."/>
            <person name="Karlsson M."/>
            <person name="Shevchenko A."/>
            <person name="Choi S.R."/>
            <person name="Kim H.G."/>
            <person name="Park J.Y."/>
            <person name="Lim Y.P."/>
            <person name="Ludwig-Muller J."/>
            <person name="Dixelius C."/>
        </authorList>
    </citation>
    <scope>NUCLEOTIDE SEQUENCE</scope>
    <source>
        <tissue evidence="10">Potato root galls</tissue>
    </source>
</reference>
<keyword evidence="5" id="KW-0520">NAD</keyword>
<evidence type="ECO:0000256" key="2">
    <source>
        <dbReference type="ARBA" id="ARBA00004720"/>
    </source>
</evidence>
<evidence type="ECO:0000256" key="3">
    <source>
        <dbReference type="ARBA" id="ARBA00022857"/>
    </source>
</evidence>
<dbReference type="InterPro" id="IPR032095">
    <property type="entry name" value="Sacchrp_dh-like_C"/>
</dbReference>
<dbReference type="SUPFAM" id="SSF51735">
    <property type="entry name" value="NAD(P)-binding Rossmann-fold domains"/>
    <property type="match status" value="1"/>
</dbReference>
<evidence type="ECO:0000256" key="6">
    <source>
        <dbReference type="ARBA" id="ARBA00023268"/>
    </source>
</evidence>
<dbReference type="InterPro" id="IPR036291">
    <property type="entry name" value="NAD(P)-bd_dom_sf"/>
</dbReference>
<dbReference type="Pfam" id="PF03435">
    <property type="entry name" value="Sacchrp_dh_NADP"/>
    <property type="match status" value="1"/>
</dbReference>
<dbReference type="SMART" id="SM01003">
    <property type="entry name" value="AlaDh_PNT_N"/>
    <property type="match status" value="1"/>
</dbReference>
<dbReference type="CDD" id="cd12189">
    <property type="entry name" value="LKR_SDH_like"/>
    <property type="match status" value="1"/>
</dbReference>
<dbReference type="Pfam" id="PF16653">
    <property type="entry name" value="Sacchrp_dh_C"/>
    <property type="match status" value="1"/>
</dbReference>
<dbReference type="Pfam" id="PF04455">
    <property type="entry name" value="Saccharop_dh_N"/>
    <property type="match status" value="1"/>
</dbReference>